<evidence type="ECO:0000313" key="1">
    <source>
        <dbReference type="EMBL" id="MBA2891980.1"/>
    </source>
</evidence>
<comment type="caution">
    <text evidence="1">The sequence shown here is derived from an EMBL/GenBank/DDBJ whole genome shotgun (WGS) entry which is preliminary data.</text>
</comment>
<evidence type="ECO:0008006" key="3">
    <source>
        <dbReference type="Google" id="ProtNLM"/>
    </source>
</evidence>
<reference evidence="1 2" key="1">
    <citation type="submission" date="2020-07" db="EMBL/GenBank/DDBJ databases">
        <title>Genomic Encyclopedia of Type Strains, Phase IV (KMG-IV): sequencing the most valuable type-strain genomes for metagenomic binning, comparative biology and taxonomic classification.</title>
        <authorList>
            <person name="Goeker M."/>
        </authorList>
    </citation>
    <scope>NUCLEOTIDE SEQUENCE [LARGE SCALE GENOMIC DNA]</scope>
    <source>
        <strain evidence="1 2">DSM 45533</strain>
    </source>
</reference>
<proteinExistence type="predicted"/>
<dbReference type="RefSeq" id="WP_181610722.1">
    <property type="nucleotide sequence ID" value="NZ_BAABAM010000002.1"/>
</dbReference>
<gene>
    <name evidence="1" type="ORF">HNR30_003321</name>
</gene>
<evidence type="ECO:0000313" key="2">
    <source>
        <dbReference type="Proteomes" id="UP000530928"/>
    </source>
</evidence>
<protein>
    <recommendedName>
        <fullName evidence="3">DUF3800 domain-containing protein</fullName>
    </recommendedName>
</protein>
<organism evidence="1 2">
    <name type="scientific">Nonomuraea soli</name>
    <dbReference type="NCBI Taxonomy" id="1032476"/>
    <lineage>
        <taxon>Bacteria</taxon>
        <taxon>Bacillati</taxon>
        <taxon>Actinomycetota</taxon>
        <taxon>Actinomycetes</taxon>
        <taxon>Streptosporangiales</taxon>
        <taxon>Streptosporangiaceae</taxon>
        <taxon>Nonomuraea</taxon>
    </lineage>
</organism>
<sequence length="255" mass="28166">MRPELEIACDESGAEGENLIGGVTDVFAHAGVVLDLDVAESCVLEVRDRIRSPASEYKAVHLLRGKHRAVLEWLLSSGGPLYGNATVFLAEKTYYFIVKLMGDQARTVYDEGPGILGEERWNSFLRSYNELMRGTRLVPELDPLLPAIVRLVERWSEGGHAVSIVHDRQTALNEERIAWLKEIYADSGKLAGLRLVAARSDARVQIADFLAGVARKIASDELNGRGDDVLTGLLRPYVDPASIWGDLRSWGLLGR</sequence>
<dbReference type="EMBL" id="JACDUR010000003">
    <property type="protein sequence ID" value="MBA2891980.1"/>
    <property type="molecule type" value="Genomic_DNA"/>
</dbReference>
<name>A0A7W0CJA9_9ACTN</name>
<keyword evidence="2" id="KW-1185">Reference proteome</keyword>
<dbReference type="Proteomes" id="UP000530928">
    <property type="component" value="Unassembled WGS sequence"/>
</dbReference>
<accession>A0A7W0CJA9</accession>
<dbReference type="AlphaFoldDB" id="A0A7W0CJA9"/>